<organism evidence="1 2">
    <name type="scientific">Volvox africanus</name>
    <dbReference type="NCBI Taxonomy" id="51714"/>
    <lineage>
        <taxon>Eukaryota</taxon>
        <taxon>Viridiplantae</taxon>
        <taxon>Chlorophyta</taxon>
        <taxon>core chlorophytes</taxon>
        <taxon>Chlorophyceae</taxon>
        <taxon>CS clade</taxon>
        <taxon>Chlamydomonadales</taxon>
        <taxon>Volvocaceae</taxon>
        <taxon>Volvox</taxon>
    </lineage>
</organism>
<dbReference type="AlphaFoldDB" id="A0A8J4F732"/>
<evidence type="ECO:0000313" key="2">
    <source>
        <dbReference type="Proteomes" id="UP000747399"/>
    </source>
</evidence>
<proteinExistence type="predicted"/>
<comment type="caution">
    <text evidence="1">The sequence shown here is derived from an EMBL/GenBank/DDBJ whole genome shotgun (WGS) entry which is preliminary data.</text>
</comment>
<protein>
    <submittedName>
        <fullName evidence="1">Uncharacterized protein</fullName>
    </submittedName>
</protein>
<accession>A0A8J4F732</accession>
<dbReference type="Proteomes" id="UP000747399">
    <property type="component" value="Unassembled WGS sequence"/>
</dbReference>
<evidence type="ECO:0000313" key="1">
    <source>
        <dbReference type="EMBL" id="GIL62892.1"/>
    </source>
</evidence>
<sequence>MGSSSSSNSAQSAASAATKRALRGSQRRLLALLAAALVLAACIAAAPRRMGQPPSSGGDGNPAVPPECMDAGLDLQSKCGDDFNSGLTAMGIDPAKVSNDPSSVKIDLKKLQEVLDKADPPSAKCCDATAKFNNQYCSCSPAVLDLVLSFTNDDMNQYRVVSKYFEKGCKQIGKPYTLYLEGTCPAKSTRK</sequence>
<reference evidence="1" key="1">
    <citation type="journal article" date="2021" name="Proc. Natl. Acad. Sci. U.S.A.">
        <title>Three genomes in the algal genus Volvox reveal the fate of a haploid sex-determining region after a transition to homothallism.</title>
        <authorList>
            <person name="Yamamoto K."/>
            <person name="Hamaji T."/>
            <person name="Kawai-Toyooka H."/>
            <person name="Matsuzaki R."/>
            <person name="Takahashi F."/>
            <person name="Nishimura Y."/>
            <person name="Kawachi M."/>
            <person name="Noguchi H."/>
            <person name="Minakuchi Y."/>
            <person name="Umen J.G."/>
            <person name="Toyoda A."/>
            <person name="Nozaki H."/>
        </authorList>
    </citation>
    <scope>NUCLEOTIDE SEQUENCE</scope>
    <source>
        <strain evidence="1">NIES-3780</strain>
    </source>
</reference>
<keyword evidence="2" id="KW-1185">Reference proteome</keyword>
<name>A0A8J4F732_9CHLO</name>
<dbReference type="EMBL" id="BNCO01000054">
    <property type="protein sequence ID" value="GIL62892.1"/>
    <property type="molecule type" value="Genomic_DNA"/>
</dbReference>
<gene>
    <name evidence="1" type="ORF">Vafri_17101</name>
</gene>